<evidence type="ECO:0000256" key="6">
    <source>
        <dbReference type="ARBA" id="ARBA00061187"/>
    </source>
</evidence>
<reference evidence="10" key="2">
    <citation type="submission" date="2023-04" db="EMBL/GenBank/DDBJ databases">
        <authorList>
            <person name="Bruccoleri R.E."/>
            <person name="Oakeley E.J."/>
            <person name="Faust A.-M."/>
            <person name="Dessus-Babus S."/>
            <person name="Altorfer M."/>
            <person name="Burckhardt D."/>
            <person name="Oertli M."/>
            <person name="Naumann U."/>
            <person name="Petersen F."/>
            <person name="Wong J."/>
        </authorList>
    </citation>
    <scope>NUCLEOTIDE SEQUENCE</scope>
    <source>
        <strain evidence="10">GSM-AAB239-AS_SAM_17_03QT</strain>
        <tissue evidence="10">Leaf</tissue>
    </source>
</reference>
<reference evidence="10" key="1">
    <citation type="journal article" date="2023" name="GigaByte">
        <title>Genome assembly of the bearded iris, Iris pallida Lam.</title>
        <authorList>
            <person name="Bruccoleri R.E."/>
            <person name="Oakeley E.J."/>
            <person name="Faust A.M.E."/>
            <person name="Altorfer M."/>
            <person name="Dessus-Babus S."/>
            <person name="Burckhardt D."/>
            <person name="Oertli M."/>
            <person name="Naumann U."/>
            <person name="Petersen F."/>
            <person name="Wong J."/>
        </authorList>
    </citation>
    <scope>NUCLEOTIDE SEQUENCE</scope>
    <source>
        <strain evidence="10">GSM-AAB239-AS_SAM_17_03QT</strain>
    </source>
</reference>
<name>A0AAX6DPA5_IRIPA</name>
<dbReference type="CDD" id="cd03443">
    <property type="entry name" value="PaaI_thioesterase"/>
    <property type="match status" value="1"/>
</dbReference>
<sequence>MSTTTPLPPSPPAPPPPPPPASMTAELDCPLHAIGFEYELVSPQKVTGRLRVTQVCCQPFGVLNGGVSAMVAESVASLGAYVASGFRRVAGVQLSTNHIKAALLGDTVEVEAEPVQVGKTIQVWQVQIWRTDPSLKKKVLLSTSKITLVSNLHASEKMKGYEETVKKYAKL</sequence>
<organism evidence="10 11">
    <name type="scientific">Iris pallida</name>
    <name type="common">Sweet iris</name>
    <dbReference type="NCBI Taxonomy" id="29817"/>
    <lineage>
        <taxon>Eukaryota</taxon>
        <taxon>Viridiplantae</taxon>
        <taxon>Streptophyta</taxon>
        <taxon>Embryophyta</taxon>
        <taxon>Tracheophyta</taxon>
        <taxon>Spermatophyta</taxon>
        <taxon>Magnoliopsida</taxon>
        <taxon>Liliopsida</taxon>
        <taxon>Asparagales</taxon>
        <taxon>Iridaceae</taxon>
        <taxon>Iridoideae</taxon>
        <taxon>Irideae</taxon>
        <taxon>Iris</taxon>
    </lineage>
</organism>
<feature type="compositionally biased region" description="Pro residues" evidence="8">
    <location>
        <begin position="1"/>
        <end position="21"/>
    </location>
</feature>
<dbReference type="PANTHER" id="PTHR43240">
    <property type="entry name" value="1,4-DIHYDROXY-2-NAPHTHOYL-COA THIOESTERASE 1"/>
    <property type="match status" value="1"/>
</dbReference>
<accession>A0AAX6DPA5</accession>
<dbReference type="NCBIfam" id="TIGR00369">
    <property type="entry name" value="unchar_dom_1"/>
    <property type="match status" value="1"/>
</dbReference>
<evidence type="ECO:0000256" key="1">
    <source>
        <dbReference type="ARBA" id="ARBA00004275"/>
    </source>
</evidence>
<evidence type="ECO:0000259" key="9">
    <source>
        <dbReference type="Pfam" id="PF03061"/>
    </source>
</evidence>
<dbReference type="GO" id="GO:0061522">
    <property type="term" value="F:1,4-dihydroxy-2-naphthoyl-CoA thioesterase activity"/>
    <property type="evidence" value="ECO:0007669"/>
    <property type="project" value="TreeGrafter"/>
</dbReference>
<keyword evidence="11" id="KW-1185">Reference proteome</keyword>
<comment type="similarity">
    <text evidence="6">Belongs to the 4-hydroxybenzoyl-CoA thioesterase family. DHNA-CoA hydrolase subfamily.</text>
</comment>
<evidence type="ECO:0000256" key="8">
    <source>
        <dbReference type="SAM" id="MobiDB-lite"/>
    </source>
</evidence>
<comment type="pathway">
    <text evidence="5">Quinol/quinone metabolism; 1,4-dihydroxy-2-naphthoate biosynthesis; 1,4-dihydroxy-2-naphthoate from chorismate: step 7/7.</text>
</comment>
<evidence type="ECO:0000256" key="3">
    <source>
        <dbReference type="ARBA" id="ARBA00023140"/>
    </source>
</evidence>
<evidence type="ECO:0000256" key="7">
    <source>
        <dbReference type="ARBA" id="ARBA00066058"/>
    </source>
</evidence>
<evidence type="ECO:0000256" key="4">
    <source>
        <dbReference type="ARBA" id="ARBA00060572"/>
    </source>
</evidence>
<dbReference type="FunFam" id="3.10.129.10:FF:000048">
    <property type="entry name" value="14-dihydroxy-2-naphthoyl-CoA thioesterase 1"/>
    <property type="match status" value="1"/>
</dbReference>
<dbReference type="SUPFAM" id="SSF54637">
    <property type="entry name" value="Thioesterase/thiol ester dehydrase-isomerase"/>
    <property type="match status" value="1"/>
</dbReference>
<dbReference type="PANTHER" id="PTHR43240:SF24">
    <property type="entry name" value="OS05G0137700 PROTEIN"/>
    <property type="match status" value="1"/>
</dbReference>
<comment type="caution">
    <text evidence="10">The sequence shown here is derived from an EMBL/GenBank/DDBJ whole genome shotgun (WGS) entry which is preliminary data.</text>
</comment>
<evidence type="ECO:0000313" key="10">
    <source>
        <dbReference type="EMBL" id="KAJ6793525.1"/>
    </source>
</evidence>
<dbReference type="GO" id="GO:0042372">
    <property type="term" value="P:phylloquinone biosynthetic process"/>
    <property type="evidence" value="ECO:0007669"/>
    <property type="project" value="TreeGrafter"/>
</dbReference>
<dbReference type="InterPro" id="IPR006683">
    <property type="entry name" value="Thioestr_dom"/>
</dbReference>
<dbReference type="Pfam" id="PF03061">
    <property type="entry name" value="4HBT"/>
    <property type="match status" value="1"/>
</dbReference>
<dbReference type="Proteomes" id="UP001140949">
    <property type="component" value="Unassembled WGS sequence"/>
</dbReference>
<keyword evidence="2" id="KW-0378">Hydrolase</keyword>
<evidence type="ECO:0000313" key="11">
    <source>
        <dbReference type="Proteomes" id="UP001140949"/>
    </source>
</evidence>
<gene>
    <name evidence="10" type="ORF">M6B38_236515</name>
</gene>
<feature type="region of interest" description="Disordered" evidence="8">
    <location>
        <begin position="1"/>
        <end position="23"/>
    </location>
</feature>
<dbReference type="InterPro" id="IPR029069">
    <property type="entry name" value="HotDog_dom_sf"/>
</dbReference>
<dbReference type="AlphaFoldDB" id="A0AAX6DPA5"/>
<proteinExistence type="inferred from homology"/>
<dbReference type="GO" id="GO:0005777">
    <property type="term" value="C:peroxisome"/>
    <property type="evidence" value="ECO:0007669"/>
    <property type="project" value="UniProtKB-SubCell"/>
</dbReference>
<evidence type="ECO:0000256" key="5">
    <source>
        <dbReference type="ARBA" id="ARBA00060586"/>
    </source>
</evidence>
<dbReference type="InterPro" id="IPR003736">
    <property type="entry name" value="PAAI_dom"/>
</dbReference>
<comment type="subunit">
    <text evidence="7">Homotetramers.</text>
</comment>
<protein>
    <submittedName>
        <fullName evidence="10">1,4-dihydroxy-2-naphthoyl-CoA thioesterase 1</fullName>
    </submittedName>
</protein>
<comment type="subcellular location">
    <subcellularLocation>
        <location evidence="1">Peroxisome</location>
    </subcellularLocation>
</comment>
<comment type="pathway">
    <text evidence="4">Cofactor biosynthesis; phylloquinone biosynthesis.</text>
</comment>
<dbReference type="EMBL" id="JANAVB010042938">
    <property type="protein sequence ID" value="KAJ6793525.1"/>
    <property type="molecule type" value="Genomic_DNA"/>
</dbReference>
<dbReference type="Gene3D" id="3.10.129.10">
    <property type="entry name" value="Hotdog Thioesterase"/>
    <property type="match status" value="1"/>
</dbReference>
<evidence type="ECO:0000256" key="2">
    <source>
        <dbReference type="ARBA" id="ARBA00022801"/>
    </source>
</evidence>
<keyword evidence="3" id="KW-0576">Peroxisome</keyword>
<feature type="domain" description="Thioesterase" evidence="9">
    <location>
        <begin position="60"/>
        <end position="134"/>
    </location>
</feature>